<feature type="transmembrane region" description="Helical" evidence="1">
    <location>
        <begin position="170"/>
        <end position="190"/>
    </location>
</feature>
<dbReference type="PANTHER" id="PTHR41795">
    <property type="entry name" value="EXOPOLYSACCHARIDE SYNTHESIS PROTEIN"/>
    <property type="match status" value="1"/>
</dbReference>
<evidence type="ECO:0000256" key="1">
    <source>
        <dbReference type="SAM" id="Phobius"/>
    </source>
</evidence>
<dbReference type="PIRSF" id="PIRSF033239">
    <property type="entry name" value="ExoD"/>
    <property type="match status" value="1"/>
</dbReference>
<dbReference type="Proteomes" id="UP000625316">
    <property type="component" value="Unassembled WGS sequence"/>
</dbReference>
<dbReference type="RefSeq" id="WP_264324230.1">
    <property type="nucleotide sequence ID" value="NZ_JADEXQ010000015.1"/>
</dbReference>
<dbReference type="InterPro" id="IPR010331">
    <property type="entry name" value="ExoD"/>
</dbReference>
<dbReference type="PANTHER" id="PTHR41795:SF1">
    <property type="entry name" value="EXOPOLYSACCHARIDE SYNTHESIS PROTEIN"/>
    <property type="match status" value="1"/>
</dbReference>
<proteinExistence type="predicted"/>
<dbReference type="EMBL" id="JADEXQ010000015">
    <property type="protein sequence ID" value="MBE9029410.1"/>
    <property type="molecule type" value="Genomic_DNA"/>
</dbReference>
<protein>
    <submittedName>
        <fullName evidence="2">Exopolysaccharide biosynthesis protein</fullName>
    </submittedName>
</protein>
<feature type="transmembrane region" description="Helical" evidence="1">
    <location>
        <begin position="122"/>
        <end position="140"/>
    </location>
</feature>
<dbReference type="Pfam" id="PF06055">
    <property type="entry name" value="ExoD"/>
    <property type="match status" value="1"/>
</dbReference>
<keyword evidence="1" id="KW-1133">Transmembrane helix</keyword>
<accession>A0A928VMV1</accession>
<keyword evidence="1" id="KW-0472">Membrane</keyword>
<sequence length="199" mass="22236">MQLRFSQDLEILLNRLADEPLTLEDILEQTAERGFGLVIALLVLPFMLPVPPGLTGFSGSACIILSLQMAMGRKFPWLPQKLKQMPFPKALSVALLQNIHRITSLFERITRTRLRTIARHPFIWRINGLVITWLAILLIAPIPFTNPIPTIGILLLVVAMLEADGLLMCFAYGLAAVITFACFSIAYMVWQSMGSFQLG</sequence>
<dbReference type="AlphaFoldDB" id="A0A928VMV1"/>
<organism evidence="2 3">
    <name type="scientific">Romeriopsis navalis LEGE 11480</name>
    <dbReference type="NCBI Taxonomy" id="2777977"/>
    <lineage>
        <taxon>Bacteria</taxon>
        <taxon>Bacillati</taxon>
        <taxon>Cyanobacteriota</taxon>
        <taxon>Cyanophyceae</taxon>
        <taxon>Leptolyngbyales</taxon>
        <taxon>Leptolyngbyaceae</taxon>
        <taxon>Romeriopsis</taxon>
        <taxon>Romeriopsis navalis</taxon>
    </lineage>
</organism>
<reference evidence="2" key="1">
    <citation type="submission" date="2020-10" db="EMBL/GenBank/DDBJ databases">
        <authorList>
            <person name="Castelo-Branco R."/>
            <person name="Eusebio N."/>
            <person name="Adriana R."/>
            <person name="Vieira A."/>
            <person name="Brugerolle De Fraissinette N."/>
            <person name="Rezende De Castro R."/>
            <person name="Schneider M.P."/>
            <person name="Vasconcelos V."/>
            <person name="Leao P.N."/>
        </authorList>
    </citation>
    <scope>NUCLEOTIDE SEQUENCE</scope>
    <source>
        <strain evidence="2">LEGE 11480</strain>
    </source>
</reference>
<name>A0A928VMV1_9CYAN</name>
<gene>
    <name evidence="2" type="ORF">IQ266_06490</name>
</gene>
<evidence type="ECO:0000313" key="3">
    <source>
        <dbReference type="Proteomes" id="UP000625316"/>
    </source>
</evidence>
<evidence type="ECO:0000313" key="2">
    <source>
        <dbReference type="EMBL" id="MBE9029410.1"/>
    </source>
</evidence>
<keyword evidence="1" id="KW-0812">Transmembrane</keyword>
<keyword evidence="3" id="KW-1185">Reference proteome</keyword>
<comment type="caution">
    <text evidence="2">The sequence shown here is derived from an EMBL/GenBank/DDBJ whole genome shotgun (WGS) entry which is preliminary data.</text>
</comment>